<dbReference type="PROSITE" id="PS51318">
    <property type="entry name" value="TAT"/>
    <property type="match status" value="1"/>
</dbReference>
<evidence type="ECO:0000256" key="1">
    <source>
        <dbReference type="SAM" id="SignalP"/>
    </source>
</evidence>
<dbReference type="Proteomes" id="UP000830115">
    <property type="component" value="Chromosome"/>
</dbReference>
<dbReference type="InterPro" id="IPR006311">
    <property type="entry name" value="TAT_signal"/>
</dbReference>
<feature type="signal peptide" evidence="1">
    <location>
        <begin position="1"/>
        <end position="27"/>
    </location>
</feature>
<keyword evidence="3" id="KW-1185">Reference proteome</keyword>
<feature type="chain" id="PRO_5046800336" evidence="1">
    <location>
        <begin position="28"/>
        <end position="216"/>
    </location>
</feature>
<dbReference type="RefSeq" id="WP_248868544.1">
    <property type="nucleotide sequence ID" value="NZ_CP086322.1"/>
</dbReference>
<sequence length="216" mass="23100">MATLRTVLTTASATAALAVGATTPLTATATAASATTTASAPVEMPQPAFLSAAQMPPSLTPWTAEPVADGVPEFEMFCSPDVLPSEGTRHRTFRTELDTGGVQVTTVAKSRVQAVELVSALRRALAGCGERIEREYPDTDADSRYHGKVAVEEGAYVYSLDSEDREVGATDIHLFSVGRDGRTVTYVQWGQMGDLKDAPLKDFKTTVRTAVNKLYR</sequence>
<organism evidence="2 3">
    <name type="scientific">Streptomyces halobius</name>
    <dbReference type="NCBI Taxonomy" id="2879846"/>
    <lineage>
        <taxon>Bacteria</taxon>
        <taxon>Bacillati</taxon>
        <taxon>Actinomycetota</taxon>
        <taxon>Actinomycetes</taxon>
        <taxon>Kitasatosporales</taxon>
        <taxon>Streptomycetaceae</taxon>
        <taxon>Streptomyces</taxon>
    </lineage>
</organism>
<reference evidence="2" key="1">
    <citation type="submission" date="2021-10" db="EMBL/GenBank/DDBJ databases">
        <title>Streptomyces nigrumlapis sp.nov.,an antimicrobial producing actinobacterium isolated from Black Gobi rocks.</title>
        <authorList>
            <person name="Wen Y."/>
            <person name="Zhang W."/>
            <person name="Liu X.G."/>
        </authorList>
    </citation>
    <scope>NUCLEOTIDE SEQUENCE</scope>
    <source>
        <strain evidence="2">ST13-2-2</strain>
    </source>
</reference>
<keyword evidence="1" id="KW-0732">Signal</keyword>
<evidence type="ECO:0000313" key="2">
    <source>
        <dbReference type="EMBL" id="UQA97578.1"/>
    </source>
</evidence>
<gene>
    <name evidence="2" type="ORF">K9S39_00535</name>
</gene>
<dbReference type="EMBL" id="CP086322">
    <property type="protein sequence ID" value="UQA97578.1"/>
    <property type="molecule type" value="Genomic_DNA"/>
</dbReference>
<proteinExistence type="predicted"/>
<name>A0ABY4MJ39_9ACTN</name>
<accession>A0ABY4MJ39</accession>
<evidence type="ECO:0000313" key="3">
    <source>
        <dbReference type="Proteomes" id="UP000830115"/>
    </source>
</evidence>
<protein>
    <submittedName>
        <fullName evidence="2">Uncharacterized protein</fullName>
    </submittedName>
</protein>